<evidence type="ECO:0000313" key="3">
    <source>
        <dbReference type="EMBL" id="SDS99980.1"/>
    </source>
</evidence>
<gene>
    <name evidence="3" type="ORF">SAMN04489812_3782</name>
</gene>
<accession>A0A1H1WTM1</accession>
<dbReference type="InterPro" id="IPR000792">
    <property type="entry name" value="Tscrpt_reg_LuxR_C"/>
</dbReference>
<dbReference type="InterPro" id="IPR011006">
    <property type="entry name" value="CheY-like_superfamily"/>
</dbReference>
<sequence length="215" mass="23697">MTIKVALVNDYEVIVRGLANMLRNYTSKIDIVELDANREVSTPVDIVLYDTFGDIAGHRQINDLLANPAVRRVAVYVWNFGPIRAKDAIRRGASGYLSKRLPAAQLVDSLIQIHHGRTVVVDATPVGGRTAGSADWPGREEGLTEREAEMLALITRGLSNAEIADVTGLSPNSIKSYIRSCYRRIDVSNRANAVRWGVRHGFEPDHVRVVQPDVG</sequence>
<reference evidence="3 4" key="1">
    <citation type="submission" date="2016-10" db="EMBL/GenBank/DDBJ databases">
        <authorList>
            <person name="de Groot N.N."/>
        </authorList>
    </citation>
    <scope>NUCLEOTIDE SEQUENCE [LARGE SCALE GENOMIC DNA]</scope>
    <source>
        <strain evidence="3 4">DSM 21800</strain>
    </source>
</reference>
<evidence type="ECO:0000256" key="1">
    <source>
        <dbReference type="ARBA" id="ARBA00023125"/>
    </source>
</evidence>
<organism evidence="3 4">
    <name type="scientific">Microlunatus soli</name>
    <dbReference type="NCBI Taxonomy" id="630515"/>
    <lineage>
        <taxon>Bacteria</taxon>
        <taxon>Bacillati</taxon>
        <taxon>Actinomycetota</taxon>
        <taxon>Actinomycetes</taxon>
        <taxon>Propionibacteriales</taxon>
        <taxon>Propionibacteriaceae</taxon>
        <taxon>Microlunatus</taxon>
    </lineage>
</organism>
<dbReference type="SMART" id="SM00421">
    <property type="entry name" value="HTH_LUXR"/>
    <property type="match status" value="1"/>
</dbReference>
<dbReference type="InterPro" id="IPR039420">
    <property type="entry name" value="WalR-like"/>
</dbReference>
<proteinExistence type="predicted"/>
<dbReference type="PROSITE" id="PS50043">
    <property type="entry name" value="HTH_LUXR_2"/>
    <property type="match status" value="1"/>
</dbReference>
<dbReference type="CDD" id="cd06170">
    <property type="entry name" value="LuxR_C_like"/>
    <property type="match status" value="1"/>
</dbReference>
<dbReference type="GO" id="GO:0003677">
    <property type="term" value="F:DNA binding"/>
    <property type="evidence" value="ECO:0007669"/>
    <property type="project" value="UniProtKB-KW"/>
</dbReference>
<name>A0A1H1WTM1_9ACTN</name>
<dbReference type="PANTHER" id="PTHR43214">
    <property type="entry name" value="TWO-COMPONENT RESPONSE REGULATOR"/>
    <property type="match status" value="1"/>
</dbReference>
<dbReference type="OrthoDB" id="9816529at2"/>
<dbReference type="InterPro" id="IPR016032">
    <property type="entry name" value="Sig_transdc_resp-reg_C-effctor"/>
</dbReference>
<protein>
    <submittedName>
        <fullName evidence="3">DNA-binding response regulator, NarL/FixJ family, contains REC and HTH domains</fullName>
    </submittedName>
</protein>
<keyword evidence="1 3" id="KW-0238">DNA-binding</keyword>
<dbReference type="SUPFAM" id="SSF52172">
    <property type="entry name" value="CheY-like"/>
    <property type="match status" value="1"/>
</dbReference>
<dbReference type="Gene3D" id="3.40.50.2300">
    <property type="match status" value="1"/>
</dbReference>
<dbReference type="Pfam" id="PF00196">
    <property type="entry name" value="GerE"/>
    <property type="match status" value="1"/>
</dbReference>
<dbReference type="Proteomes" id="UP000199103">
    <property type="component" value="Chromosome I"/>
</dbReference>
<dbReference type="AlphaFoldDB" id="A0A1H1WTM1"/>
<dbReference type="GO" id="GO:0006355">
    <property type="term" value="P:regulation of DNA-templated transcription"/>
    <property type="evidence" value="ECO:0007669"/>
    <property type="project" value="InterPro"/>
</dbReference>
<dbReference type="SUPFAM" id="SSF46894">
    <property type="entry name" value="C-terminal effector domain of the bipartite response regulators"/>
    <property type="match status" value="1"/>
</dbReference>
<evidence type="ECO:0000259" key="2">
    <source>
        <dbReference type="PROSITE" id="PS50043"/>
    </source>
</evidence>
<feature type="domain" description="HTH luxR-type" evidence="2">
    <location>
        <begin position="136"/>
        <end position="201"/>
    </location>
</feature>
<dbReference type="STRING" id="630515.SAMN04489812_3782"/>
<dbReference type="RefSeq" id="WP_091527000.1">
    <property type="nucleotide sequence ID" value="NZ_LT629772.1"/>
</dbReference>
<dbReference type="PRINTS" id="PR00038">
    <property type="entry name" value="HTHLUXR"/>
</dbReference>
<keyword evidence="4" id="KW-1185">Reference proteome</keyword>
<dbReference type="EMBL" id="LT629772">
    <property type="protein sequence ID" value="SDS99980.1"/>
    <property type="molecule type" value="Genomic_DNA"/>
</dbReference>
<evidence type="ECO:0000313" key="4">
    <source>
        <dbReference type="Proteomes" id="UP000199103"/>
    </source>
</evidence>